<dbReference type="InterPro" id="IPR001736">
    <property type="entry name" value="PLipase_D/transphosphatidylase"/>
</dbReference>
<reference evidence="8 9" key="1">
    <citation type="submission" date="2018-05" db="EMBL/GenBank/DDBJ databases">
        <title>Flavobacterium sp. strain IMCC34758, incomplete genome.</title>
        <authorList>
            <person name="Joung Y."/>
        </authorList>
    </citation>
    <scope>NUCLEOTIDE SEQUENCE [LARGE SCALE GENOMIC DNA]</scope>
    <source>
        <strain evidence="8 9">IMCC34758</strain>
    </source>
</reference>
<comment type="caution">
    <text evidence="8">The sequence shown here is derived from an EMBL/GenBank/DDBJ whole genome shotgun (WGS) entry which is preliminary data.</text>
</comment>
<dbReference type="EMBL" id="QJHL01000001">
    <property type="protein sequence ID" value="PXY46499.1"/>
    <property type="molecule type" value="Genomic_DNA"/>
</dbReference>
<proteinExistence type="inferred from homology"/>
<dbReference type="GO" id="GO:0004630">
    <property type="term" value="F:phospholipase D activity"/>
    <property type="evidence" value="ECO:0007669"/>
    <property type="project" value="UniProtKB-EC"/>
</dbReference>
<dbReference type="GO" id="GO:0016042">
    <property type="term" value="P:lipid catabolic process"/>
    <property type="evidence" value="ECO:0007669"/>
    <property type="project" value="UniProtKB-KW"/>
</dbReference>
<dbReference type="GO" id="GO:0016891">
    <property type="term" value="F:RNA endonuclease activity producing 5'-phosphomonoesters, hydrolytic mechanism"/>
    <property type="evidence" value="ECO:0007669"/>
    <property type="project" value="TreeGrafter"/>
</dbReference>
<accession>A0A2V4C580</accession>
<dbReference type="PROSITE" id="PS50035">
    <property type="entry name" value="PLD"/>
    <property type="match status" value="1"/>
</dbReference>
<evidence type="ECO:0000256" key="6">
    <source>
        <dbReference type="ARBA" id="ARBA00023098"/>
    </source>
</evidence>
<dbReference type="InterPro" id="IPR051406">
    <property type="entry name" value="PLD_domain"/>
</dbReference>
<dbReference type="SUPFAM" id="SSF56024">
    <property type="entry name" value="Phospholipase D/nuclease"/>
    <property type="match status" value="1"/>
</dbReference>
<evidence type="ECO:0000256" key="4">
    <source>
        <dbReference type="ARBA" id="ARBA00022801"/>
    </source>
</evidence>
<name>A0A2V4C580_9FLAO</name>
<dbReference type="AlphaFoldDB" id="A0A2V4C580"/>
<dbReference type="Gene3D" id="3.30.870.10">
    <property type="entry name" value="Endonuclease Chain A"/>
    <property type="match status" value="1"/>
</dbReference>
<dbReference type="InterPro" id="IPR025202">
    <property type="entry name" value="PLD-like_dom"/>
</dbReference>
<dbReference type="EC" id="3.1.4.4" evidence="3"/>
<evidence type="ECO:0000313" key="8">
    <source>
        <dbReference type="EMBL" id="PXY46499.1"/>
    </source>
</evidence>
<organism evidence="8 9">
    <name type="scientific">Flavobacterium hydrophilum</name>
    <dbReference type="NCBI Taxonomy" id="2211445"/>
    <lineage>
        <taxon>Bacteria</taxon>
        <taxon>Pseudomonadati</taxon>
        <taxon>Bacteroidota</taxon>
        <taxon>Flavobacteriia</taxon>
        <taxon>Flavobacteriales</taxon>
        <taxon>Flavobacteriaceae</taxon>
        <taxon>Flavobacterium</taxon>
    </lineage>
</organism>
<dbReference type="Pfam" id="PF13091">
    <property type="entry name" value="PLDc_2"/>
    <property type="match status" value="1"/>
</dbReference>
<dbReference type="OrthoDB" id="9762009at2"/>
<dbReference type="GO" id="GO:0006793">
    <property type="term" value="P:phosphorus metabolic process"/>
    <property type="evidence" value="ECO:0007669"/>
    <property type="project" value="UniProtKB-ARBA"/>
</dbReference>
<evidence type="ECO:0000259" key="7">
    <source>
        <dbReference type="PROSITE" id="PS50035"/>
    </source>
</evidence>
<keyword evidence="4" id="KW-0378">Hydrolase</keyword>
<feature type="domain" description="PLD phosphodiesterase" evidence="7">
    <location>
        <begin position="87"/>
        <end position="114"/>
    </location>
</feature>
<evidence type="ECO:0000256" key="1">
    <source>
        <dbReference type="ARBA" id="ARBA00000798"/>
    </source>
</evidence>
<dbReference type="RefSeq" id="WP_110345507.1">
    <property type="nucleotide sequence ID" value="NZ_QJHL01000001.1"/>
</dbReference>
<evidence type="ECO:0000313" key="9">
    <source>
        <dbReference type="Proteomes" id="UP000247681"/>
    </source>
</evidence>
<gene>
    <name evidence="8" type="ORF">DMB68_04815</name>
</gene>
<evidence type="ECO:0000256" key="5">
    <source>
        <dbReference type="ARBA" id="ARBA00022963"/>
    </source>
</evidence>
<protein>
    <recommendedName>
        <fullName evidence="3">phospholipase D</fullName>
        <ecNumber evidence="3">3.1.4.4</ecNumber>
    </recommendedName>
</protein>
<evidence type="ECO:0000256" key="2">
    <source>
        <dbReference type="ARBA" id="ARBA00008664"/>
    </source>
</evidence>
<comment type="similarity">
    <text evidence="2">Belongs to the phospholipase D family.</text>
</comment>
<keyword evidence="6" id="KW-0443">Lipid metabolism</keyword>
<sequence>MIEVKIFFEELKGVIYEELLKANSSVIIAVAWINFKEYYTLFDELLNKNIKLSIICSDNKQNKSHLDEIDKLKTKGANIRLLKMPSLRNHMHNKFVVIDNIHIINGSFNWSPNAEKSFENLMVIKNDKISAKKINDEFNQLLSIETQTIKDLHKKNKCKEKGCNGQLFNILVFSERASKYFETYGDIMSVCNECIEYNLIVDCVSNTQLEMLLNELGSATDDYEYEMFDKYISELLLEYQNNDVLIHAIGRVNTILDGRDDEWTNTIVLWKNKFVGDKIPNEFENEAFGVYYDN</sequence>
<dbReference type="SMART" id="SM00155">
    <property type="entry name" value="PLDc"/>
    <property type="match status" value="1"/>
</dbReference>
<keyword evidence="9" id="KW-1185">Reference proteome</keyword>
<dbReference type="PANTHER" id="PTHR43856:SF1">
    <property type="entry name" value="MITOCHONDRIAL CARDIOLIPIN HYDROLASE"/>
    <property type="match status" value="1"/>
</dbReference>
<keyword evidence="5" id="KW-0442">Lipid degradation</keyword>
<dbReference type="PANTHER" id="PTHR43856">
    <property type="entry name" value="CARDIOLIPIN HYDROLASE"/>
    <property type="match status" value="1"/>
</dbReference>
<dbReference type="Proteomes" id="UP000247681">
    <property type="component" value="Unassembled WGS sequence"/>
</dbReference>
<evidence type="ECO:0000256" key="3">
    <source>
        <dbReference type="ARBA" id="ARBA00012027"/>
    </source>
</evidence>
<comment type="catalytic activity">
    <reaction evidence="1">
        <text>a 1,2-diacyl-sn-glycero-3-phosphocholine + H2O = a 1,2-diacyl-sn-glycero-3-phosphate + choline + H(+)</text>
        <dbReference type="Rhea" id="RHEA:14445"/>
        <dbReference type="ChEBI" id="CHEBI:15354"/>
        <dbReference type="ChEBI" id="CHEBI:15377"/>
        <dbReference type="ChEBI" id="CHEBI:15378"/>
        <dbReference type="ChEBI" id="CHEBI:57643"/>
        <dbReference type="ChEBI" id="CHEBI:58608"/>
        <dbReference type="EC" id="3.1.4.4"/>
    </reaction>
</comment>